<name>X1QD83_9ZZZZ</name>
<accession>X1QD83</accession>
<organism evidence="1">
    <name type="scientific">marine sediment metagenome</name>
    <dbReference type="NCBI Taxonomy" id="412755"/>
    <lineage>
        <taxon>unclassified sequences</taxon>
        <taxon>metagenomes</taxon>
        <taxon>ecological metagenomes</taxon>
    </lineage>
</organism>
<sequence length="72" mass="7903">MAKLKAPLMSLGASGQLGKSLVFFGWKGLDVVREYVIPSNPQTDLQTTQRDYLTEIVTRLHTVQGDSGHSLT</sequence>
<evidence type="ECO:0000313" key="1">
    <source>
        <dbReference type="EMBL" id="GAI66183.1"/>
    </source>
</evidence>
<dbReference type="AlphaFoldDB" id="X1QD83"/>
<feature type="non-terminal residue" evidence="1">
    <location>
        <position position="72"/>
    </location>
</feature>
<dbReference type="EMBL" id="BARW01003356">
    <property type="protein sequence ID" value="GAI66183.1"/>
    <property type="molecule type" value="Genomic_DNA"/>
</dbReference>
<protein>
    <submittedName>
        <fullName evidence="1">Uncharacterized protein</fullName>
    </submittedName>
</protein>
<proteinExistence type="predicted"/>
<gene>
    <name evidence="1" type="ORF">S12H4_08624</name>
</gene>
<reference evidence="1" key="1">
    <citation type="journal article" date="2014" name="Front. Microbiol.">
        <title>High frequency of phylogenetically diverse reductive dehalogenase-homologous genes in deep subseafloor sedimentary metagenomes.</title>
        <authorList>
            <person name="Kawai M."/>
            <person name="Futagami T."/>
            <person name="Toyoda A."/>
            <person name="Takaki Y."/>
            <person name="Nishi S."/>
            <person name="Hori S."/>
            <person name="Arai W."/>
            <person name="Tsubouchi T."/>
            <person name="Morono Y."/>
            <person name="Uchiyama I."/>
            <person name="Ito T."/>
            <person name="Fujiyama A."/>
            <person name="Inagaki F."/>
            <person name="Takami H."/>
        </authorList>
    </citation>
    <scope>NUCLEOTIDE SEQUENCE</scope>
    <source>
        <strain evidence="1">Expedition CK06-06</strain>
    </source>
</reference>
<comment type="caution">
    <text evidence="1">The sequence shown here is derived from an EMBL/GenBank/DDBJ whole genome shotgun (WGS) entry which is preliminary data.</text>
</comment>